<evidence type="ECO:0000256" key="6">
    <source>
        <dbReference type="ARBA" id="ARBA00022989"/>
    </source>
</evidence>
<dbReference type="Proteomes" id="UP000269883">
    <property type="component" value="Chromosome"/>
</dbReference>
<dbReference type="PANTHER" id="PTHR30003:SF0">
    <property type="entry name" value="GLYCOLATE PERMEASE GLCA-RELATED"/>
    <property type="match status" value="1"/>
</dbReference>
<organism evidence="9 10">
    <name type="scientific">Desulfovibrio ferrophilus</name>
    <dbReference type="NCBI Taxonomy" id="241368"/>
    <lineage>
        <taxon>Bacteria</taxon>
        <taxon>Pseudomonadati</taxon>
        <taxon>Thermodesulfobacteriota</taxon>
        <taxon>Desulfovibrionia</taxon>
        <taxon>Desulfovibrionales</taxon>
        <taxon>Desulfovibrionaceae</taxon>
        <taxon>Desulfovibrio</taxon>
    </lineage>
</organism>
<dbReference type="GO" id="GO:0015295">
    <property type="term" value="F:solute:proton symporter activity"/>
    <property type="evidence" value="ECO:0007669"/>
    <property type="project" value="TreeGrafter"/>
</dbReference>
<evidence type="ECO:0000256" key="8">
    <source>
        <dbReference type="RuleBase" id="RU365092"/>
    </source>
</evidence>
<dbReference type="OrthoDB" id="9761056at2"/>
<comment type="similarity">
    <text evidence="2 8">Belongs to the lactate permease family.</text>
</comment>
<evidence type="ECO:0000256" key="5">
    <source>
        <dbReference type="ARBA" id="ARBA00022692"/>
    </source>
</evidence>
<keyword evidence="10" id="KW-1185">Reference proteome</keyword>
<sequence>MSIGVLALVAAVPILIALVLMVGMRWPATKAMPLAWLAAALGAIGVWGLPVGYVTALTLQGFVTAIGILIIVFGAILILRTLQHSGGMETIQYGMQNITADRRIQAIIIGYMFAAFIEGAAGFGTPAALAAPLLLSLGFPPLAAAVICLVFNSFPVTFGAVGTPVVLGLKFLAPSVNDAVASGAAVNFANMGDFNMVVGQWATLMHLGMIFILPVFMLGFITRFFGPKRSWADGFAAWKFCIFAAVSFTVPYLFFAWNVGPEFPSLIGGLIGLGVIVAGAKAGFCMPKESFDFGPSDKWEPEWTGSVKSDGTTEFKAHMSQFKAWLPYILIGLILVVTRIPELGLKGMLAGVAIKFSHILGFESVNAKIAYLYLPGTIPFMLVAVLTIFIHGMPGDKVKMAWGQAIATMKNPTIALFAAVALVSIFRGSGIADVALNPNAYPSMPLAMAKAVAGVAGNAWPVFASFVGGLGAFITGSNTVSDLLFAEFQWGVATQLDLPRQIIVAAQAVGGGMGNMICIHNIVAVCAVVGLSGMEGQILKKTVWPFLLYGTVVGIVASLMSFVFLPHLF</sequence>
<evidence type="ECO:0000256" key="7">
    <source>
        <dbReference type="ARBA" id="ARBA00023136"/>
    </source>
</evidence>
<feature type="transmembrane region" description="Helical" evidence="8">
    <location>
        <begin position="237"/>
        <end position="257"/>
    </location>
</feature>
<feature type="transmembrane region" description="Helical" evidence="8">
    <location>
        <begin position="129"/>
        <end position="151"/>
    </location>
</feature>
<comment type="function">
    <text evidence="8">Uptake of L-lactate across the membrane. Can also transport D-lactate and glycolate.</text>
</comment>
<feature type="transmembrane region" description="Helical" evidence="8">
    <location>
        <begin position="546"/>
        <end position="565"/>
    </location>
</feature>
<feature type="transmembrane region" description="Helical" evidence="8">
    <location>
        <begin position="156"/>
        <end position="173"/>
    </location>
</feature>
<evidence type="ECO:0000256" key="1">
    <source>
        <dbReference type="ARBA" id="ARBA00004651"/>
    </source>
</evidence>
<evidence type="ECO:0000313" key="9">
    <source>
        <dbReference type="EMBL" id="BBD10016.1"/>
    </source>
</evidence>
<feature type="transmembrane region" description="Helical" evidence="8">
    <location>
        <begin position="34"/>
        <end position="56"/>
    </location>
</feature>
<feature type="transmembrane region" description="Helical" evidence="8">
    <location>
        <begin position="370"/>
        <end position="393"/>
    </location>
</feature>
<feature type="transmembrane region" description="Helical" evidence="8">
    <location>
        <begin position="62"/>
        <end position="82"/>
    </location>
</feature>
<keyword evidence="3 8" id="KW-0813">Transport</keyword>
<feature type="transmembrane region" description="Helical" evidence="8">
    <location>
        <begin position="201"/>
        <end position="225"/>
    </location>
</feature>
<dbReference type="AlphaFoldDB" id="A0A2Z6B3L3"/>
<keyword evidence="4 8" id="KW-1003">Cell membrane</keyword>
<dbReference type="Pfam" id="PF02652">
    <property type="entry name" value="Lactate_perm"/>
    <property type="match status" value="1"/>
</dbReference>
<keyword evidence="5 8" id="KW-0812">Transmembrane</keyword>
<dbReference type="InterPro" id="IPR003804">
    <property type="entry name" value="Lactate_perm"/>
</dbReference>
<dbReference type="KEGG" id="dfl:DFE_3290"/>
<dbReference type="PANTHER" id="PTHR30003">
    <property type="entry name" value="L-LACTATE PERMEASE"/>
    <property type="match status" value="1"/>
</dbReference>
<feature type="transmembrane region" description="Helical" evidence="8">
    <location>
        <begin position="6"/>
        <end position="22"/>
    </location>
</feature>
<keyword evidence="6 8" id="KW-1133">Transmembrane helix</keyword>
<dbReference type="NCBIfam" id="TIGR00795">
    <property type="entry name" value="lctP"/>
    <property type="match status" value="1"/>
</dbReference>
<accession>A0A2Z6B3L3</accession>
<feature type="transmembrane region" description="Helical" evidence="8">
    <location>
        <begin position="414"/>
        <end position="436"/>
    </location>
</feature>
<keyword evidence="7 8" id="KW-0472">Membrane</keyword>
<feature type="transmembrane region" description="Helical" evidence="8">
    <location>
        <begin position="513"/>
        <end position="534"/>
    </location>
</feature>
<reference evidence="9 10" key="1">
    <citation type="journal article" date="2018" name="Sci. Adv.">
        <title>Multi-heme cytochromes provide a pathway for survival in energy-limited environments.</title>
        <authorList>
            <person name="Deng X."/>
            <person name="Dohmae N."/>
            <person name="Nealson K.H."/>
            <person name="Hashimoto K."/>
            <person name="Okamoto A."/>
        </authorList>
    </citation>
    <scope>NUCLEOTIDE SEQUENCE [LARGE SCALE GENOMIC DNA]</scope>
    <source>
        <strain evidence="9 10">IS5</strain>
    </source>
</reference>
<dbReference type="GO" id="GO:0005886">
    <property type="term" value="C:plasma membrane"/>
    <property type="evidence" value="ECO:0007669"/>
    <property type="project" value="UniProtKB-SubCell"/>
</dbReference>
<evidence type="ECO:0000256" key="4">
    <source>
        <dbReference type="ARBA" id="ARBA00022475"/>
    </source>
</evidence>
<evidence type="ECO:0000256" key="2">
    <source>
        <dbReference type="ARBA" id="ARBA00010100"/>
    </source>
</evidence>
<feature type="transmembrane region" description="Helical" evidence="8">
    <location>
        <begin position="263"/>
        <end position="284"/>
    </location>
</feature>
<protein>
    <recommendedName>
        <fullName evidence="8">L-lactate permease</fullName>
    </recommendedName>
</protein>
<comment type="subcellular location">
    <subcellularLocation>
        <location evidence="1 8">Cell membrane</location>
        <topology evidence="1 8">Multi-pass membrane protein</topology>
    </subcellularLocation>
</comment>
<proteinExistence type="inferred from homology"/>
<dbReference type="GO" id="GO:0015129">
    <property type="term" value="F:lactate transmembrane transporter activity"/>
    <property type="evidence" value="ECO:0007669"/>
    <property type="project" value="UniProtKB-UniRule"/>
</dbReference>
<dbReference type="EMBL" id="AP017378">
    <property type="protein sequence ID" value="BBD10016.1"/>
    <property type="molecule type" value="Genomic_DNA"/>
</dbReference>
<name>A0A2Z6B3L3_9BACT</name>
<dbReference type="RefSeq" id="WP_126381028.1">
    <property type="nucleotide sequence ID" value="NZ_AP017378.1"/>
</dbReference>
<evidence type="ECO:0000313" key="10">
    <source>
        <dbReference type="Proteomes" id="UP000269883"/>
    </source>
</evidence>
<feature type="transmembrane region" description="Helical" evidence="8">
    <location>
        <begin position="103"/>
        <end position="123"/>
    </location>
</feature>
<gene>
    <name evidence="9" type="ORF">DFE_3290</name>
</gene>
<evidence type="ECO:0000256" key="3">
    <source>
        <dbReference type="ARBA" id="ARBA00022448"/>
    </source>
</evidence>
<feature type="transmembrane region" description="Helical" evidence="8">
    <location>
        <begin position="324"/>
        <end position="341"/>
    </location>
</feature>